<gene>
    <name evidence="1" type="ORF">EMELA_v1c05210</name>
</gene>
<evidence type="ECO:0000313" key="2">
    <source>
        <dbReference type="Proteomes" id="UP000231896"/>
    </source>
</evidence>
<keyword evidence="2" id="KW-1185">Reference proteome</keyword>
<dbReference type="EMBL" id="CP024964">
    <property type="protein sequence ID" value="ATZ18056.1"/>
    <property type="molecule type" value="Genomic_DNA"/>
</dbReference>
<dbReference type="Proteomes" id="UP000231896">
    <property type="component" value="Chromosome"/>
</dbReference>
<protein>
    <submittedName>
        <fullName evidence="1">Uncharacterized protein</fullName>
    </submittedName>
</protein>
<sequence>MLSRKITKNKYKNYWIEFQDQNSNLSWFEPIKIDLISDFITLDIKEKYVVKITLDDLKINDLQSLKLKADDTKELFIILKQSKPVSLIKKEVELFCESKND</sequence>
<dbReference type="AlphaFoldDB" id="A0A2K8NWZ6"/>
<evidence type="ECO:0000313" key="1">
    <source>
        <dbReference type="EMBL" id="ATZ18056.1"/>
    </source>
</evidence>
<proteinExistence type="predicted"/>
<dbReference type="KEGG" id="eml:EMELA_v1c05210"/>
<organism evidence="1 2">
    <name type="scientific">Mesoplasma melaleucae</name>
    <dbReference type="NCBI Taxonomy" id="81459"/>
    <lineage>
        <taxon>Bacteria</taxon>
        <taxon>Bacillati</taxon>
        <taxon>Mycoplasmatota</taxon>
        <taxon>Mollicutes</taxon>
        <taxon>Entomoplasmatales</taxon>
        <taxon>Entomoplasmataceae</taxon>
        <taxon>Mesoplasma</taxon>
    </lineage>
</organism>
<reference evidence="1 2" key="1">
    <citation type="submission" date="2017-11" db="EMBL/GenBank/DDBJ databases">
        <title>Genome sequence of Entomoplasma melaleucae M1 (ATCC 49191).</title>
        <authorList>
            <person name="Lo W.-S."/>
            <person name="Gasparich G.E."/>
            <person name="Kuo C.-H."/>
        </authorList>
    </citation>
    <scope>NUCLEOTIDE SEQUENCE [LARGE SCALE GENOMIC DNA]</scope>
    <source>
        <strain evidence="1 2">M1</strain>
    </source>
</reference>
<dbReference type="RefSeq" id="WP_028124111.1">
    <property type="nucleotide sequence ID" value="NZ_CP024964.1"/>
</dbReference>
<accession>A0A2K8NWZ6</accession>
<name>A0A2K8NWZ6_9MOLU</name>